<dbReference type="EMBL" id="BNBC01000027">
    <property type="protein sequence ID" value="GHE89781.1"/>
    <property type="molecule type" value="Genomic_DNA"/>
</dbReference>
<protein>
    <submittedName>
        <fullName evidence="1">Uncharacterized protein</fullName>
    </submittedName>
</protein>
<dbReference type="RefSeq" id="WP_362035860.1">
    <property type="nucleotide sequence ID" value="NZ_JBEYWS010000027.1"/>
</dbReference>
<keyword evidence="2" id="KW-1185">Reference proteome</keyword>
<gene>
    <name evidence="1" type="ORF">GCM10014715_52890</name>
</gene>
<dbReference type="AlphaFoldDB" id="A0A919DVW3"/>
<name>A0A919DVW3_9ACTN</name>
<dbReference type="Proteomes" id="UP000641386">
    <property type="component" value="Unassembled WGS sequence"/>
</dbReference>
<sequence length="53" mass="5513">MEVTRMFTTTLAHPVSAPSPAPSALMVVRGERDAAGAPLRHAALRDMQSAAPA</sequence>
<comment type="caution">
    <text evidence="1">The sequence shown here is derived from an EMBL/GenBank/DDBJ whole genome shotgun (WGS) entry which is preliminary data.</text>
</comment>
<organism evidence="1 2">
    <name type="scientific">Streptomyces spiralis</name>
    <dbReference type="NCBI Taxonomy" id="66376"/>
    <lineage>
        <taxon>Bacteria</taxon>
        <taxon>Bacillati</taxon>
        <taxon>Actinomycetota</taxon>
        <taxon>Actinomycetes</taxon>
        <taxon>Kitasatosporales</taxon>
        <taxon>Streptomycetaceae</taxon>
        <taxon>Streptomyces</taxon>
    </lineage>
</organism>
<evidence type="ECO:0000313" key="2">
    <source>
        <dbReference type="Proteomes" id="UP000641386"/>
    </source>
</evidence>
<evidence type="ECO:0000313" key="1">
    <source>
        <dbReference type="EMBL" id="GHE89781.1"/>
    </source>
</evidence>
<proteinExistence type="predicted"/>
<accession>A0A919DVW3</accession>
<reference evidence="1" key="2">
    <citation type="submission" date="2020-09" db="EMBL/GenBank/DDBJ databases">
        <authorList>
            <person name="Sun Q."/>
            <person name="Ohkuma M."/>
        </authorList>
    </citation>
    <scope>NUCLEOTIDE SEQUENCE</scope>
    <source>
        <strain evidence="1">JCM 3302</strain>
    </source>
</reference>
<reference evidence="1" key="1">
    <citation type="journal article" date="2014" name="Int. J. Syst. Evol. Microbiol.">
        <title>Complete genome sequence of Corynebacterium casei LMG S-19264T (=DSM 44701T), isolated from a smear-ripened cheese.</title>
        <authorList>
            <consortium name="US DOE Joint Genome Institute (JGI-PGF)"/>
            <person name="Walter F."/>
            <person name="Albersmeier A."/>
            <person name="Kalinowski J."/>
            <person name="Ruckert C."/>
        </authorList>
    </citation>
    <scope>NUCLEOTIDE SEQUENCE</scope>
    <source>
        <strain evidence="1">JCM 3302</strain>
    </source>
</reference>